<evidence type="ECO:0000256" key="1">
    <source>
        <dbReference type="SAM" id="MobiDB-lite"/>
    </source>
</evidence>
<evidence type="ECO:0000313" key="4">
    <source>
        <dbReference type="Proteomes" id="UP000000673"/>
    </source>
</evidence>
<organism evidence="2">
    <name type="scientific">Anopheles darlingi</name>
    <name type="common">Mosquito</name>
    <dbReference type="NCBI Taxonomy" id="43151"/>
    <lineage>
        <taxon>Eukaryota</taxon>
        <taxon>Metazoa</taxon>
        <taxon>Ecdysozoa</taxon>
        <taxon>Arthropoda</taxon>
        <taxon>Hexapoda</taxon>
        <taxon>Insecta</taxon>
        <taxon>Pterygota</taxon>
        <taxon>Neoptera</taxon>
        <taxon>Endopterygota</taxon>
        <taxon>Diptera</taxon>
        <taxon>Nematocera</taxon>
        <taxon>Culicoidea</taxon>
        <taxon>Culicidae</taxon>
        <taxon>Anophelinae</taxon>
        <taxon>Anopheles</taxon>
    </lineage>
</organism>
<reference evidence="2 4" key="1">
    <citation type="journal article" date="2010" name="BMC Genomics">
        <title>Combination of measures distinguishes pre-miRNAs from other stem-loops in the genome of the newly sequenced Anopheles darlingi.</title>
        <authorList>
            <person name="Mendes N.D."/>
            <person name="Freitas A.T."/>
            <person name="Vasconcelos A.T."/>
            <person name="Sagot M.F."/>
        </authorList>
    </citation>
    <scope>NUCLEOTIDE SEQUENCE</scope>
</reference>
<dbReference type="EMBL" id="ADMH02002143">
    <property type="protein sequence ID" value="ETN58304.1"/>
    <property type="molecule type" value="Genomic_DNA"/>
</dbReference>
<gene>
    <name evidence="2" type="ORF">AND_010120</name>
</gene>
<evidence type="ECO:0000313" key="2">
    <source>
        <dbReference type="EMBL" id="ETN58304.1"/>
    </source>
</evidence>
<feature type="region of interest" description="Disordered" evidence="1">
    <location>
        <begin position="53"/>
        <end position="81"/>
    </location>
</feature>
<name>W5J664_ANODA</name>
<reference evidence="3" key="4">
    <citation type="submission" date="2015-06" db="UniProtKB">
        <authorList>
            <consortium name="EnsemblMetazoa"/>
        </authorList>
    </citation>
    <scope>IDENTIFICATION</scope>
</reference>
<accession>W5J664</accession>
<sequence length="81" mass="8957">MDGSFDRVPVQPNRGFRSHPGATNVEVTNFMCSAVVHRAGEHRHIQLMTKLSSSSLPSSGRGTVYYSRNPPTDEDAYTLAY</sequence>
<dbReference type="VEuPathDB" id="VectorBase:ADAC010120"/>
<feature type="compositionally biased region" description="Acidic residues" evidence="1">
    <location>
        <begin position="72"/>
        <end position="81"/>
    </location>
</feature>
<reference evidence="2" key="3">
    <citation type="journal article" date="2013" name="Nucleic Acids Res.">
        <title>The genome of Anopheles darlingi, the main neotropical malaria vector.</title>
        <authorList>
            <person name="Marinotti O."/>
            <person name="Cerqueira G.C."/>
            <person name="de Almeida L.G."/>
            <person name="Ferro M.I."/>
            <person name="Loreto E.L."/>
            <person name="Zaha A."/>
            <person name="Teixeira S.M."/>
            <person name="Wespiser A.R."/>
            <person name="Almeida E Silva A."/>
            <person name="Schlindwein A.D."/>
            <person name="Pacheco A.C."/>
            <person name="Silva A.L."/>
            <person name="Graveley B.R."/>
            <person name="Walenz B.P."/>
            <person name="Lima Bde A."/>
            <person name="Ribeiro C.A."/>
            <person name="Nunes-Silva C.G."/>
            <person name="de Carvalho C.R."/>
            <person name="Soares C.M."/>
            <person name="de Menezes C.B."/>
            <person name="Matiolli C."/>
            <person name="Caffrey D."/>
            <person name="Araujo D.A."/>
            <person name="de Oliveira D.M."/>
            <person name="Golenbock D."/>
            <person name="Grisard E.C."/>
            <person name="Fantinatti-Garboggini F."/>
            <person name="de Carvalho F.M."/>
            <person name="Barcellos F.G."/>
            <person name="Prosdocimi F."/>
            <person name="May G."/>
            <person name="Azevedo Junior G.M."/>
            <person name="Guimaraes G.M."/>
            <person name="Goldman G.H."/>
            <person name="Padilha I.Q."/>
            <person name="Batista Jda S."/>
            <person name="Ferro J.A."/>
            <person name="Ribeiro J.M."/>
            <person name="Fietto J.L."/>
            <person name="Dabbas K.M."/>
            <person name="Cerdeira L."/>
            <person name="Agnez-Lima L.F."/>
            <person name="Brocchi M."/>
            <person name="de Carvalho M.O."/>
            <person name="Teixeira Mde M."/>
            <person name="Diniz Maia Mde M."/>
            <person name="Goldman M.H."/>
            <person name="Cruz Schneider M.P."/>
            <person name="Felipe M.S."/>
            <person name="Hungria M."/>
            <person name="Nicolas M.F."/>
            <person name="Pereira M."/>
            <person name="Montes M.A."/>
            <person name="Cantao M.E."/>
            <person name="Vincentz M."/>
            <person name="Rafael M.S."/>
            <person name="Silverman N."/>
            <person name="Stoco P.H."/>
            <person name="Souza R.C."/>
            <person name="Vicentini R."/>
            <person name="Gazzinelli R.T."/>
            <person name="Neves Rde O."/>
            <person name="Silva R."/>
            <person name="Astolfi-Filho S."/>
            <person name="Maciel T.E."/>
            <person name="Urmenyi T.P."/>
            <person name="Tadei W.P."/>
            <person name="Camargo E.P."/>
            <person name="de Vasconcelos A.T."/>
        </authorList>
    </citation>
    <scope>NUCLEOTIDE SEQUENCE</scope>
</reference>
<protein>
    <submittedName>
        <fullName evidence="2 3">Uncharacterized protein</fullName>
    </submittedName>
</protein>
<feature type="region of interest" description="Disordered" evidence="1">
    <location>
        <begin position="1"/>
        <end position="21"/>
    </location>
</feature>
<reference evidence="2" key="2">
    <citation type="submission" date="2010-05" db="EMBL/GenBank/DDBJ databases">
        <authorList>
            <person name="Almeida L.G."/>
            <person name="Nicolas M.F."/>
            <person name="Souza R.C."/>
            <person name="Vasconcelos A.T.R."/>
        </authorList>
    </citation>
    <scope>NUCLEOTIDE SEQUENCE</scope>
</reference>
<dbReference type="EnsemblMetazoa" id="ADAC010120-RA">
    <property type="protein sequence ID" value="ADAC010120-PA"/>
    <property type="gene ID" value="ADAC010120"/>
</dbReference>
<proteinExistence type="predicted"/>
<dbReference type="Proteomes" id="UP000000673">
    <property type="component" value="Unassembled WGS sequence"/>
</dbReference>
<keyword evidence="4" id="KW-1185">Reference proteome</keyword>
<dbReference type="HOGENOM" id="CLU_2575799_0_0_1"/>
<dbReference type="AlphaFoldDB" id="W5J664"/>
<evidence type="ECO:0000313" key="3">
    <source>
        <dbReference type="EnsemblMetazoa" id="ADAC010120-PA"/>
    </source>
</evidence>